<dbReference type="RefSeq" id="WP_092385383.1">
    <property type="nucleotide sequence ID" value="NZ_LT629787.1"/>
</dbReference>
<dbReference type="InterPro" id="IPR022109">
    <property type="entry name" value="DUF3649"/>
</dbReference>
<feature type="transmembrane region" description="Helical" evidence="1">
    <location>
        <begin position="69"/>
        <end position="88"/>
    </location>
</feature>
<evidence type="ECO:0000256" key="1">
    <source>
        <dbReference type="SAM" id="Phobius"/>
    </source>
</evidence>
<feature type="transmembrane region" description="Helical" evidence="1">
    <location>
        <begin position="12"/>
        <end position="36"/>
    </location>
</feature>
<name>A0A1H2F832_9GAMM</name>
<dbReference type="Proteomes" id="UP000243924">
    <property type="component" value="Chromosome I"/>
</dbReference>
<dbReference type="AlphaFoldDB" id="A0A1H2F832"/>
<sequence length="93" mass="9903">MSRLRVDVLLRVLIALVGGYLVANLGAVALATLMPLARVDAALIAIQLSFAVYTGAIIWVFAARSAGRAFIGLLLAALVCLPLVWLLIKDMKL</sequence>
<organism evidence="2 3">
    <name type="scientific">Halopseudomonas salegens</name>
    <dbReference type="NCBI Taxonomy" id="1434072"/>
    <lineage>
        <taxon>Bacteria</taxon>
        <taxon>Pseudomonadati</taxon>
        <taxon>Pseudomonadota</taxon>
        <taxon>Gammaproteobacteria</taxon>
        <taxon>Pseudomonadales</taxon>
        <taxon>Pseudomonadaceae</taxon>
        <taxon>Halopseudomonas</taxon>
    </lineage>
</organism>
<keyword evidence="1" id="KW-0472">Membrane</keyword>
<dbReference type="Pfam" id="PF12365">
    <property type="entry name" value="DUF3649"/>
    <property type="match status" value="1"/>
</dbReference>
<feature type="transmembrane region" description="Helical" evidence="1">
    <location>
        <begin position="42"/>
        <end position="62"/>
    </location>
</feature>
<keyword evidence="1" id="KW-0812">Transmembrane</keyword>
<accession>A0A1H2F832</accession>
<gene>
    <name evidence="2" type="ORF">SAMN05216210_1359</name>
</gene>
<evidence type="ECO:0008006" key="4">
    <source>
        <dbReference type="Google" id="ProtNLM"/>
    </source>
</evidence>
<evidence type="ECO:0000313" key="2">
    <source>
        <dbReference type="EMBL" id="SDU03504.1"/>
    </source>
</evidence>
<protein>
    <recommendedName>
        <fullName evidence="4">DUF3649 domain-containing protein</fullName>
    </recommendedName>
</protein>
<dbReference type="STRING" id="1434072.SAMN05216210_1359"/>
<dbReference type="EMBL" id="LT629787">
    <property type="protein sequence ID" value="SDU03504.1"/>
    <property type="molecule type" value="Genomic_DNA"/>
</dbReference>
<reference evidence="3" key="1">
    <citation type="submission" date="2016-10" db="EMBL/GenBank/DDBJ databases">
        <authorList>
            <person name="Varghese N."/>
            <person name="Submissions S."/>
        </authorList>
    </citation>
    <scope>NUCLEOTIDE SEQUENCE [LARGE SCALE GENOMIC DNA]</scope>
    <source>
        <strain evidence="3">CECT 8338</strain>
    </source>
</reference>
<dbReference type="OrthoDB" id="1684279at2"/>
<keyword evidence="3" id="KW-1185">Reference proteome</keyword>
<proteinExistence type="predicted"/>
<evidence type="ECO:0000313" key="3">
    <source>
        <dbReference type="Proteomes" id="UP000243924"/>
    </source>
</evidence>
<keyword evidence="1" id="KW-1133">Transmembrane helix</keyword>